<sequence length="99" mass="11340">MDNPLHYRGFWDCAEDTVCECVLDYSFLVSCPLEVLKITGDYYGSLEELIQMKCMLEKLSCLEHVEVHSRATGESKLKLLSDLQKLRRASSKCKFDVVS</sequence>
<gene>
    <name evidence="2" type="ORF">ERUC_LOCUS8465</name>
</gene>
<evidence type="ECO:0000313" key="3">
    <source>
        <dbReference type="Proteomes" id="UP001642260"/>
    </source>
</evidence>
<feature type="domain" description="FBD" evidence="1">
    <location>
        <begin position="26"/>
        <end position="98"/>
    </location>
</feature>
<dbReference type="Proteomes" id="UP001642260">
    <property type="component" value="Unassembled WGS sequence"/>
</dbReference>
<keyword evidence="3" id="KW-1185">Reference proteome</keyword>
<dbReference type="EMBL" id="CAKOAT010088822">
    <property type="protein sequence ID" value="CAH8319438.1"/>
    <property type="molecule type" value="Genomic_DNA"/>
</dbReference>
<evidence type="ECO:0000259" key="1">
    <source>
        <dbReference type="SMART" id="SM00579"/>
    </source>
</evidence>
<organism evidence="2 3">
    <name type="scientific">Eruca vesicaria subsp. sativa</name>
    <name type="common">Garden rocket</name>
    <name type="synonym">Eruca sativa</name>
    <dbReference type="NCBI Taxonomy" id="29727"/>
    <lineage>
        <taxon>Eukaryota</taxon>
        <taxon>Viridiplantae</taxon>
        <taxon>Streptophyta</taxon>
        <taxon>Embryophyta</taxon>
        <taxon>Tracheophyta</taxon>
        <taxon>Spermatophyta</taxon>
        <taxon>Magnoliopsida</taxon>
        <taxon>eudicotyledons</taxon>
        <taxon>Gunneridae</taxon>
        <taxon>Pentapetalae</taxon>
        <taxon>rosids</taxon>
        <taxon>malvids</taxon>
        <taxon>Brassicales</taxon>
        <taxon>Brassicaceae</taxon>
        <taxon>Brassiceae</taxon>
        <taxon>Eruca</taxon>
    </lineage>
</organism>
<dbReference type="InterPro" id="IPR006566">
    <property type="entry name" value="FBD"/>
</dbReference>
<dbReference type="SMART" id="SM00579">
    <property type="entry name" value="FBD"/>
    <property type="match status" value="1"/>
</dbReference>
<protein>
    <recommendedName>
        <fullName evidence="1">FBD domain-containing protein</fullName>
    </recommendedName>
</protein>
<proteinExistence type="predicted"/>
<reference evidence="2 3" key="1">
    <citation type="submission" date="2022-03" db="EMBL/GenBank/DDBJ databases">
        <authorList>
            <person name="Macdonald S."/>
            <person name="Ahmed S."/>
            <person name="Newling K."/>
        </authorList>
    </citation>
    <scope>NUCLEOTIDE SEQUENCE [LARGE SCALE GENOMIC DNA]</scope>
</reference>
<name>A0ABC8J9U8_ERUVS</name>
<dbReference type="AlphaFoldDB" id="A0ABC8J9U8"/>
<comment type="caution">
    <text evidence="2">The sequence shown here is derived from an EMBL/GenBank/DDBJ whole genome shotgun (WGS) entry which is preliminary data.</text>
</comment>
<accession>A0ABC8J9U8</accession>
<evidence type="ECO:0000313" key="2">
    <source>
        <dbReference type="EMBL" id="CAH8319438.1"/>
    </source>
</evidence>